<dbReference type="OrthoDB" id="252899at2759"/>
<keyword evidence="4" id="KW-1185">Reference proteome</keyword>
<dbReference type="InterPro" id="IPR006518">
    <property type="entry name" value="Trypano_RHS"/>
</dbReference>
<proteinExistence type="predicted"/>
<feature type="chain" id="PRO_5003862068" evidence="1">
    <location>
        <begin position="19"/>
        <end position="399"/>
    </location>
</feature>
<feature type="domain" description="DUF7578" evidence="2">
    <location>
        <begin position="266"/>
        <end position="330"/>
    </location>
</feature>
<dbReference type="NCBIfam" id="TIGR01631">
    <property type="entry name" value="Trypano_RHS"/>
    <property type="match status" value="2"/>
</dbReference>
<evidence type="ECO:0000313" key="3">
    <source>
        <dbReference type="EMBL" id="EKF27422.1"/>
    </source>
</evidence>
<dbReference type="Proteomes" id="UP000007350">
    <property type="component" value="Unassembled WGS sequence"/>
</dbReference>
<reference evidence="3 4" key="1">
    <citation type="journal article" date="2012" name="BMC Genomics">
        <title>Comparative genomic analysis of human infective Trypanosoma cruzi lineages with the bat-restricted subspecies T. cruzi marinkellei.</title>
        <authorList>
            <person name="Franzen O."/>
            <person name="Talavera-Lopez C."/>
            <person name="Ochaya S."/>
            <person name="Butler C.E."/>
            <person name="Messenger L.A."/>
            <person name="Lewis M.D."/>
            <person name="Llewellyn M.S."/>
            <person name="Marinkelle C.J."/>
            <person name="Tyler K.M."/>
            <person name="Miles M.A."/>
            <person name="Andersson B."/>
        </authorList>
    </citation>
    <scope>NUCLEOTIDE SEQUENCE [LARGE SCALE GENOMIC DNA]</scope>
    <source>
        <strain evidence="3 4">B7</strain>
    </source>
</reference>
<evidence type="ECO:0000313" key="4">
    <source>
        <dbReference type="Proteomes" id="UP000007350"/>
    </source>
</evidence>
<keyword evidence="1" id="KW-0732">Signal</keyword>
<dbReference type="EMBL" id="AHKC01018265">
    <property type="protein sequence ID" value="EKF27422.1"/>
    <property type="molecule type" value="Genomic_DNA"/>
</dbReference>
<name>K2NEF5_TRYCR</name>
<dbReference type="InterPro" id="IPR056000">
    <property type="entry name" value="DUF7578"/>
</dbReference>
<dbReference type="Pfam" id="PF24466">
    <property type="entry name" value="DUF7578"/>
    <property type="match status" value="2"/>
</dbReference>
<feature type="signal peptide" evidence="1">
    <location>
        <begin position="1"/>
        <end position="18"/>
    </location>
</feature>
<comment type="caution">
    <text evidence="3">The sequence shown here is derived from an EMBL/GenBank/DDBJ whole genome shotgun (WGS) entry which is preliminary data.</text>
</comment>
<accession>K2NEF5</accession>
<protein>
    <submittedName>
        <fullName evidence="3">Retrotransposon hot spot (RHS) protein, putative</fullName>
    </submittedName>
</protein>
<organism evidence="3 4">
    <name type="scientific">Trypanosoma cruzi marinkellei</name>
    <dbReference type="NCBI Taxonomy" id="85056"/>
    <lineage>
        <taxon>Eukaryota</taxon>
        <taxon>Discoba</taxon>
        <taxon>Euglenozoa</taxon>
        <taxon>Kinetoplastea</taxon>
        <taxon>Metakinetoplastina</taxon>
        <taxon>Trypanosomatida</taxon>
        <taxon>Trypanosomatidae</taxon>
        <taxon>Trypanosoma</taxon>
        <taxon>Schizotrypanum</taxon>
    </lineage>
</organism>
<sequence length="399" mass="44984">MWRCCGRLHASWLRGRWALTVSPTGVAVRLHGAPTAPPCECHAQRHWDYGKKQLRLSFGASGTCWPPLGGASGMLHRTGVVVAPRGISGDGSDAATRREVEETRRPKWTMSSTIKDILLEGSTLISEMKLNDFLRRNWGEEWAVERNGNVAMGAFVFTPRMFIQDEGLLGLITAMPSYQELKMVLEAISKLHLEGVVSLGQWRDYERKDTVTPFARGKINRVLTQVQIEEKRAIREEEEERLRRMQEMKFTISTTIEDALFKGDFRYKETRLNNFLTTRLGGKGVVDTNQNVLLGDFLKDPARYIRDAGVLNEIQASDAYLRMEIAVRDEMIFQKDVSKLCDKGVNNLLGWSKAAAEVKAGVHNFTKHSLDAALREATNTTTEAAMKLEGLYESVYDAR</sequence>
<dbReference type="AlphaFoldDB" id="K2NEF5"/>
<feature type="domain" description="DUF7578" evidence="2">
    <location>
        <begin position="125"/>
        <end position="186"/>
    </location>
</feature>
<evidence type="ECO:0000259" key="2">
    <source>
        <dbReference type="Pfam" id="PF24466"/>
    </source>
</evidence>
<gene>
    <name evidence="3" type="ORF">MOQ_008854</name>
</gene>
<evidence type="ECO:0000256" key="1">
    <source>
        <dbReference type="SAM" id="SignalP"/>
    </source>
</evidence>